<keyword evidence="2" id="KW-1185">Reference proteome</keyword>
<evidence type="ECO:0000313" key="2">
    <source>
        <dbReference type="Proteomes" id="UP000249218"/>
    </source>
</evidence>
<protein>
    <recommendedName>
        <fullName evidence="3">SAM domain-containing protein</fullName>
    </recommendedName>
</protein>
<dbReference type="AlphaFoldDB" id="A0A2W1BI35"/>
<evidence type="ECO:0000313" key="1">
    <source>
        <dbReference type="EMBL" id="PZC73941.1"/>
    </source>
</evidence>
<dbReference type="Proteomes" id="UP000249218">
    <property type="component" value="Unassembled WGS sequence"/>
</dbReference>
<gene>
    <name evidence="1" type="primary">HaOG208513</name>
    <name evidence="1" type="ORF">B5X24_HaOG208513</name>
</gene>
<sequence length="121" mass="13885">MMEEDEETSLIICRTKSDLPARRRPKRIRIPRRALSVAIPEPKIMVMTAGIKPVPIKLRQCLISPLTLYELSAAVVDGLDYPDAFKWTETDVAKWMVNVVGLPQYRVRFTDRAKHNISFCT</sequence>
<reference evidence="1 2" key="1">
    <citation type="journal article" date="2017" name="BMC Biol.">
        <title>Genomic innovations, transcriptional plasticity and gene loss underlying the evolution and divergence of two highly polyphagous and invasive Helicoverpa pest species.</title>
        <authorList>
            <person name="Pearce S.L."/>
            <person name="Clarke D.F."/>
            <person name="East P.D."/>
            <person name="Elfekih S."/>
            <person name="Gordon K.H."/>
            <person name="Jermiin L.S."/>
            <person name="McGaughran A."/>
            <person name="Oakeshott J.G."/>
            <person name="Papanikolaou A."/>
            <person name="Perera O.P."/>
            <person name="Rane R.V."/>
            <person name="Richards S."/>
            <person name="Tay W.T."/>
            <person name="Walsh T.K."/>
            <person name="Anderson A."/>
            <person name="Anderson C.J."/>
            <person name="Asgari S."/>
            <person name="Board P.G."/>
            <person name="Bretschneider A."/>
            <person name="Campbell P.M."/>
            <person name="Chertemps T."/>
            <person name="Christeller J.T."/>
            <person name="Coppin C.W."/>
            <person name="Downes S.J."/>
            <person name="Duan G."/>
            <person name="Farnsworth C.A."/>
            <person name="Good R.T."/>
            <person name="Han L.B."/>
            <person name="Han Y.C."/>
            <person name="Hatje K."/>
            <person name="Horne I."/>
            <person name="Huang Y.P."/>
            <person name="Hughes D.S."/>
            <person name="Jacquin-Joly E."/>
            <person name="James W."/>
            <person name="Jhangiani S."/>
            <person name="Kollmar M."/>
            <person name="Kuwar S.S."/>
            <person name="Li S."/>
            <person name="Liu N.Y."/>
            <person name="Maibeche M.T."/>
            <person name="Miller J.R."/>
            <person name="Montagne N."/>
            <person name="Perry T."/>
            <person name="Qu J."/>
            <person name="Song S.V."/>
            <person name="Sutton G.G."/>
            <person name="Vogel H."/>
            <person name="Walenz B.P."/>
            <person name="Xu W."/>
            <person name="Zhang H.J."/>
            <person name="Zou Z."/>
            <person name="Batterham P."/>
            <person name="Edwards O.R."/>
            <person name="Feyereisen R."/>
            <person name="Gibbs R.A."/>
            <person name="Heckel D.G."/>
            <person name="McGrath A."/>
            <person name="Robin C."/>
            <person name="Scherer S.E."/>
            <person name="Worley K.C."/>
            <person name="Wu Y.D."/>
        </authorList>
    </citation>
    <scope>NUCLEOTIDE SEQUENCE [LARGE SCALE GENOMIC DNA]</scope>
    <source>
        <strain evidence="1">Harm_GR_Male_#8</strain>
        <tissue evidence="1">Whole organism</tissue>
    </source>
</reference>
<evidence type="ECO:0008006" key="3">
    <source>
        <dbReference type="Google" id="ProtNLM"/>
    </source>
</evidence>
<dbReference type="OrthoDB" id="6133291at2759"/>
<name>A0A2W1BI35_HELAM</name>
<organism evidence="1 2">
    <name type="scientific">Helicoverpa armigera</name>
    <name type="common">Cotton bollworm</name>
    <name type="synonym">Heliothis armigera</name>
    <dbReference type="NCBI Taxonomy" id="29058"/>
    <lineage>
        <taxon>Eukaryota</taxon>
        <taxon>Metazoa</taxon>
        <taxon>Ecdysozoa</taxon>
        <taxon>Arthropoda</taxon>
        <taxon>Hexapoda</taxon>
        <taxon>Insecta</taxon>
        <taxon>Pterygota</taxon>
        <taxon>Neoptera</taxon>
        <taxon>Endopterygota</taxon>
        <taxon>Lepidoptera</taxon>
        <taxon>Glossata</taxon>
        <taxon>Ditrysia</taxon>
        <taxon>Noctuoidea</taxon>
        <taxon>Noctuidae</taxon>
        <taxon>Heliothinae</taxon>
        <taxon>Helicoverpa</taxon>
    </lineage>
</organism>
<proteinExistence type="predicted"/>
<accession>A0A2W1BI35</accession>
<dbReference type="EMBL" id="KZ150077">
    <property type="protein sequence ID" value="PZC73941.1"/>
    <property type="molecule type" value="Genomic_DNA"/>
</dbReference>